<feature type="domain" description="HPt" evidence="15">
    <location>
        <begin position="6"/>
        <end position="110"/>
    </location>
</feature>
<dbReference type="PROSITE" id="PS50894">
    <property type="entry name" value="HPT"/>
    <property type="match status" value="1"/>
</dbReference>
<dbReference type="InterPro" id="IPR004105">
    <property type="entry name" value="CheA-like_dim"/>
</dbReference>
<dbReference type="SUPFAM" id="SSF47384">
    <property type="entry name" value="Homodimeric domain of signal transducing histidine kinase"/>
    <property type="match status" value="1"/>
</dbReference>
<dbReference type="GO" id="GO:0000155">
    <property type="term" value="F:phosphorelay sensor kinase activity"/>
    <property type="evidence" value="ECO:0007669"/>
    <property type="project" value="InterPro"/>
</dbReference>
<accession>A0A1G6ZIE9</accession>
<evidence type="ECO:0000256" key="5">
    <source>
        <dbReference type="ARBA" id="ARBA00022553"/>
    </source>
</evidence>
<dbReference type="PANTHER" id="PTHR43395">
    <property type="entry name" value="SENSOR HISTIDINE KINASE CHEA"/>
    <property type="match status" value="1"/>
</dbReference>
<dbReference type="GO" id="GO:0006935">
    <property type="term" value="P:chemotaxis"/>
    <property type="evidence" value="ECO:0007669"/>
    <property type="project" value="UniProtKB-KW"/>
</dbReference>
<dbReference type="InterPro" id="IPR036890">
    <property type="entry name" value="HATPase_C_sf"/>
</dbReference>
<protein>
    <recommendedName>
        <fullName evidence="3">Chemotaxis protein CheA</fullName>
        <ecNumber evidence="2">2.7.13.3</ecNumber>
    </recommendedName>
</protein>
<evidence type="ECO:0000256" key="11">
    <source>
        <dbReference type="ARBA" id="ARBA00035100"/>
    </source>
</evidence>
<evidence type="ECO:0000313" key="16">
    <source>
        <dbReference type="EMBL" id="SDE02182.1"/>
    </source>
</evidence>
<dbReference type="SUPFAM" id="SSF47226">
    <property type="entry name" value="Histidine-containing phosphotransfer domain, HPT domain"/>
    <property type="match status" value="1"/>
</dbReference>
<dbReference type="OrthoDB" id="9803176at2"/>
<dbReference type="Gene3D" id="2.30.30.40">
    <property type="entry name" value="SH3 Domains"/>
    <property type="match status" value="1"/>
</dbReference>
<dbReference type="InterPro" id="IPR051315">
    <property type="entry name" value="Bact_Chemotaxis_CheA"/>
</dbReference>
<dbReference type="PRINTS" id="PR00344">
    <property type="entry name" value="BCTRLSENSOR"/>
</dbReference>
<keyword evidence="7" id="KW-0547">Nucleotide-binding</keyword>
<dbReference type="InterPro" id="IPR036061">
    <property type="entry name" value="CheW-like_dom_sf"/>
</dbReference>
<dbReference type="InterPro" id="IPR004358">
    <property type="entry name" value="Sig_transdc_His_kin-like_C"/>
</dbReference>
<proteinExistence type="predicted"/>
<dbReference type="FunFam" id="3.30.565.10:FF:000016">
    <property type="entry name" value="Chemotaxis protein CheA, putative"/>
    <property type="match status" value="1"/>
</dbReference>
<comment type="catalytic activity">
    <reaction evidence="1">
        <text>ATP + protein L-histidine = ADP + protein N-phospho-L-histidine.</text>
        <dbReference type="EC" id="2.7.13.3"/>
    </reaction>
</comment>
<keyword evidence="4" id="KW-0145">Chemotaxis</keyword>
<evidence type="ECO:0000256" key="10">
    <source>
        <dbReference type="ARBA" id="ARBA00023012"/>
    </source>
</evidence>
<dbReference type="InterPro" id="IPR036097">
    <property type="entry name" value="HisK_dim/P_sf"/>
</dbReference>
<organism evidence="16 17">
    <name type="scientific">Aquimonas voraii</name>
    <dbReference type="NCBI Taxonomy" id="265719"/>
    <lineage>
        <taxon>Bacteria</taxon>
        <taxon>Pseudomonadati</taxon>
        <taxon>Pseudomonadota</taxon>
        <taxon>Gammaproteobacteria</taxon>
        <taxon>Lysobacterales</taxon>
        <taxon>Lysobacteraceae</taxon>
        <taxon>Aquimonas</taxon>
    </lineage>
</organism>
<dbReference type="Pfam" id="PF02518">
    <property type="entry name" value="HATPase_c"/>
    <property type="match status" value="1"/>
</dbReference>
<dbReference type="EC" id="2.7.13.3" evidence="2"/>
<dbReference type="InterPro" id="IPR003594">
    <property type="entry name" value="HATPase_dom"/>
</dbReference>
<evidence type="ECO:0000256" key="1">
    <source>
        <dbReference type="ARBA" id="ARBA00000085"/>
    </source>
</evidence>
<dbReference type="SMART" id="SM00073">
    <property type="entry name" value="HPT"/>
    <property type="match status" value="1"/>
</dbReference>
<dbReference type="STRING" id="265719.SAMN04488509_11415"/>
<dbReference type="InterPro" id="IPR005467">
    <property type="entry name" value="His_kinase_dom"/>
</dbReference>
<evidence type="ECO:0000256" key="2">
    <source>
        <dbReference type="ARBA" id="ARBA00012438"/>
    </source>
</evidence>
<feature type="modified residue" description="Phosphohistidine" evidence="12">
    <location>
        <position position="53"/>
    </location>
</feature>
<evidence type="ECO:0000256" key="9">
    <source>
        <dbReference type="ARBA" id="ARBA00022840"/>
    </source>
</evidence>
<dbReference type="CDD" id="cd16916">
    <property type="entry name" value="HATPase_CheA-like"/>
    <property type="match status" value="1"/>
</dbReference>
<dbReference type="CDD" id="cd00088">
    <property type="entry name" value="HPT"/>
    <property type="match status" value="1"/>
</dbReference>
<reference evidence="16 17" key="1">
    <citation type="submission" date="2016-10" db="EMBL/GenBank/DDBJ databases">
        <authorList>
            <person name="de Groot N.N."/>
        </authorList>
    </citation>
    <scope>NUCLEOTIDE SEQUENCE [LARGE SCALE GENOMIC DNA]</scope>
    <source>
        <strain evidence="16 17">DSM 16957</strain>
    </source>
</reference>
<evidence type="ECO:0000256" key="3">
    <source>
        <dbReference type="ARBA" id="ARBA00021495"/>
    </source>
</evidence>
<keyword evidence="8 16" id="KW-0418">Kinase</keyword>
<evidence type="ECO:0000259" key="15">
    <source>
        <dbReference type="PROSITE" id="PS50894"/>
    </source>
</evidence>
<dbReference type="SMART" id="SM00387">
    <property type="entry name" value="HATPase_c"/>
    <property type="match status" value="1"/>
</dbReference>
<comment type="function">
    <text evidence="11">Involved in the transmission of sensory signals from the chemoreceptors to the flagellar motors. CheA is autophosphorylated; it can transfer its phosphate group to either CheB or CheY.</text>
</comment>
<dbReference type="Pfam" id="PF01584">
    <property type="entry name" value="CheW"/>
    <property type="match status" value="1"/>
</dbReference>
<dbReference type="InterPro" id="IPR002545">
    <property type="entry name" value="CheW-lke_dom"/>
</dbReference>
<dbReference type="PROSITE" id="PS50851">
    <property type="entry name" value="CHEW"/>
    <property type="match status" value="1"/>
</dbReference>
<dbReference type="SMART" id="SM00260">
    <property type="entry name" value="CheW"/>
    <property type="match status" value="1"/>
</dbReference>
<feature type="domain" description="Histidine kinase" evidence="13">
    <location>
        <begin position="305"/>
        <end position="590"/>
    </location>
</feature>
<evidence type="ECO:0000259" key="14">
    <source>
        <dbReference type="PROSITE" id="PS50851"/>
    </source>
</evidence>
<gene>
    <name evidence="16" type="ORF">SAMN04488509_11415</name>
</gene>
<dbReference type="PANTHER" id="PTHR43395:SF10">
    <property type="entry name" value="CHEMOTAXIS PROTEIN CHEA"/>
    <property type="match status" value="1"/>
</dbReference>
<evidence type="ECO:0000256" key="6">
    <source>
        <dbReference type="ARBA" id="ARBA00022679"/>
    </source>
</evidence>
<evidence type="ECO:0000256" key="8">
    <source>
        <dbReference type="ARBA" id="ARBA00022777"/>
    </source>
</evidence>
<dbReference type="AlphaFoldDB" id="A0A1G6ZIE9"/>
<dbReference type="PROSITE" id="PS50109">
    <property type="entry name" value="HIS_KIN"/>
    <property type="match status" value="1"/>
</dbReference>
<dbReference type="GO" id="GO:0005737">
    <property type="term" value="C:cytoplasm"/>
    <property type="evidence" value="ECO:0007669"/>
    <property type="project" value="InterPro"/>
</dbReference>
<keyword evidence="9" id="KW-0067">ATP-binding</keyword>
<evidence type="ECO:0000313" key="17">
    <source>
        <dbReference type="Proteomes" id="UP000199603"/>
    </source>
</evidence>
<dbReference type="Gene3D" id="1.20.120.160">
    <property type="entry name" value="HPT domain"/>
    <property type="match status" value="1"/>
</dbReference>
<dbReference type="InterPro" id="IPR036641">
    <property type="entry name" value="HPT_dom_sf"/>
</dbReference>
<dbReference type="Pfam" id="PF01627">
    <property type="entry name" value="Hpt"/>
    <property type="match status" value="1"/>
</dbReference>
<evidence type="ECO:0000259" key="13">
    <source>
        <dbReference type="PROSITE" id="PS50109"/>
    </source>
</evidence>
<evidence type="ECO:0000256" key="12">
    <source>
        <dbReference type="PROSITE-ProRule" id="PRU00110"/>
    </source>
</evidence>
<dbReference type="Proteomes" id="UP000199603">
    <property type="component" value="Unassembled WGS sequence"/>
</dbReference>
<dbReference type="EMBL" id="FNAG01000014">
    <property type="protein sequence ID" value="SDE02182.1"/>
    <property type="molecule type" value="Genomic_DNA"/>
</dbReference>
<keyword evidence="17" id="KW-1185">Reference proteome</keyword>
<dbReference type="SMART" id="SM01231">
    <property type="entry name" value="H-kinase_dim"/>
    <property type="match status" value="1"/>
</dbReference>
<dbReference type="GO" id="GO:0005524">
    <property type="term" value="F:ATP binding"/>
    <property type="evidence" value="ECO:0007669"/>
    <property type="project" value="UniProtKB-KW"/>
</dbReference>
<keyword evidence="5 12" id="KW-0597">Phosphoprotein</keyword>
<evidence type="ECO:0000256" key="4">
    <source>
        <dbReference type="ARBA" id="ARBA00022500"/>
    </source>
</evidence>
<dbReference type="Pfam" id="PF02895">
    <property type="entry name" value="H-kinase_dim"/>
    <property type="match status" value="1"/>
</dbReference>
<feature type="domain" description="CheW-like" evidence="14">
    <location>
        <begin position="592"/>
        <end position="721"/>
    </location>
</feature>
<evidence type="ECO:0000256" key="7">
    <source>
        <dbReference type="ARBA" id="ARBA00022741"/>
    </source>
</evidence>
<dbReference type="SUPFAM" id="SSF50341">
    <property type="entry name" value="CheW-like"/>
    <property type="match status" value="1"/>
</dbReference>
<dbReference type="Gene3D" id="3.30.565.10">
    <property type="entry name" value="Histidine kinase-like ATPase, C-terminal domain"/>
    <property type="match status" value="1"/>
</dbReference>
<keyword evidence="6" id="KW-0808">Transferase</keyword>
<dbReference type="CDD" id="cd00731">
    <property type="entry name" value="CheA_reg"/>
    <property type="match status" value="1"/>
</dbReference>
<keyword evidence="10" id="KW-0902">Two-component regulatory system</keyword>
<dbReference type="RefSeq" id="WP_091245025.1">
    <property type="nucleotide sequence ID" value="NZ_FNAG01000014.1"/>
</dbReference>
<dbReference type="Gene3D" id="1.10.287.560">
    <property type="entry name" value="Histidine kinase CheA-like, homodimeric domain"/>
    <property type="match status" value="1"/>
</dbReference>
<name>A0A1G6ZIE9_9GAMM</name>
<dbReference type="InterPro" id="IPR008207">
    <property type="entry name" value="Sig_transdc_His_kin_Hpt_dom"/>
</dbReference>
<dbReference type="InterPro" id="IPR037006">
    <property type="entry name" value="CheA-like_homodim_sf"/>
</dbReference>
<sequence>MSADDYQKALQKALATFYIEAGEMLEQMEQTLLELEDAPQSPDLLNALFRSIHTIKGSAGLFGLNAIVGFTHEVETLLDQLRSGQIDLSPPLSSLLLRCCDHVTELVDFARSEGPEVDPPEAQRLASEALLQSLAAFKPSAMTLIPTASTRLSRVAEPDPADPQGDAARSTWHISLRFHPDCHLRGIDPLATIRYLGSLGELTLSETIDDAVPPLSELDPERCHLGFELRLSTTASQREIEDAFEFIDDECDVRLIPPRADAEEYIRLIQALPQDSGRLGEILLACRAISEKDLHRALAVHHMESLAGDRRKPLGEVLVENRLVAPAVVDAALRKQAQVREKTEEARVFRVQAEKLDALIDLVGELVIVSAAARNQSEGNAQLQETTHHMGRLVEEIRNSSLALRMVPVEETFAKFRRVVRDLSASLGKEVRLDIEGGDTELDKSVVEKISDPLMHLVRNALDHGLETPAEREAAGKPRECRLCLSARHDSGSIVIRVADDGRGIDTERVLAKARAKGLVPEGALLSEEAIHALIFEPGFSTADAVTDISGRGVGMDVVRQNVEKLRGRIAIQSERGRGTRMEIRLPLTLAIIDGFLVRCGTAVLAIPLENIEECLSAAAVGEGERVISQRGTALPILDVARSLGIPPATTATRRSIVIVKSDGVRAGLLVDQLLGEHQTVIKPLGKVFSRIRPLSGSTILGTGEIALILDVGELLRGARGSPPPRALALGLESAPRA</sequence>
<dbReference type="SUPFAM" id="SSF55874">
    <property type="entry name" value="ATPase domain of HSP90 chaperone/DNA topoisomerase II/histidine kinase"/>
    <property type="match status" value="1"/>
</dbReference>